<comment type="caution">
    <text evidence="1">The sequence shown here is derived from an EMBL/GenBank/DDBJ whole genome shotgun (WGS) entry which is preliminary data.</text>
</comment>
<organism evidence="1 2">
    <name type="scientific">Synergistes jonesii</name>
    <dbReference type="NCBI Taxonomy" id="2754"/>
    <lineage>
        <taxon>Bacteria</taxon>
        <taxon>Thermotogati</taxon>
        <taxon>Synergistota</taxon>
        <taxon>Synergistia</taxon>
        <taxon>Synergistales</taxon>
        <taxon>Synergistaceae</taxon>
        <taxon>Synergistes</taxon>
    </lineage>
</organism>
<proteinExistence type="predicted"/>
<accession>A0A073J368</accession>
<gene>
    <name evidence="1" type="ORF">EH55_05345</name>
</gene>
<dbReference type="GeneID" id="90983713"/>
<dbReference type="RefSeq" id="WP_037976355.1">
    <property type="nucleotide sequence ID" value="NZ_JMKI01000034.1"/>
</dbReference>
<evidence type="ECO:0000313" key="1">
    <source>
        <dbReference type="EMBL" id="KEJ92162.1"/>
    </source>
</evidence>
<dbReference type="STRING" id="2754.EH55_05345"/>
<protein>
    <submittedName>
        <fullName evidence="1">Uncharacterized protein</fullName>
    </submittedName>
</protein>
<keyword evidence="2" id="KW-1185">Reference proteome</keyword>
<dbReference type="Proteomes" id="UP000027665">
    <property type="component" value="Unassembled WGS sequence"/>
</dbReference>
<dbReference type="EMBL" id="JMKI01000034">
    <property type="protein sequence ID" value="KEJ92162.1"/>
    <property type="molecule type" value="Genomic_DNA"/>
</dbReference>
<evidence type="ECO:0000313" key="2">
    <source>
        <dbReference type="Proteomes" id="UP000027665"/>
    </source>
</evidence>
<dbReference type="Gene3D" id="3.90.1720.10">
    <property type="entry name" value="endopeptidase domain like (from Nostoc punctiforme)"/>
    <property type="match status" value="1"/>
</dbReference>
<name>A0A073J368_9BACT</name>
<dbReference type="AlphaFoldDB" id="A0A073J368"/>
<dbReference type="OrthoDB" id="5244330at2"/>
<sequence>MANENLISHRRHLWAEGAVLGATGEILNNESMRLSYIHSDFFPIESGAAYTFRSLGPCKGFLVFFDADKVYLGVRAPNLAAQQQEGGYTFTSPNGAAWFRVTSSVRDSNDTLLRSTIYDLGYKHLYKLEKGSAATSFIPSKRDSQEPVYLESSERPKNNAEAARQLVSVAESYLGRGWVYGQEPSRQDTYTLEGPPAESLVTEAGIKQIDCMTLAVLAINGIDYFQSKYFNSSFPWRGARYYGWGKYPNHLYLEGLSRWFYKNGWEIDPGINYSKLQAGDLVFWGGNPLKPSYAQFSPYFRCIDHVGIYTGRWVPDPNRNNELHPQTIEVQMGSPVVVHRFVDEYSDDTVVTSHSTQWIQMFARIPLETPFTEYDSEQTTGNVIYSSYYRPSLFFEGNGLPFKIDIYGRNYAIWEIGNINPETGQKITAANRIRSEFVPIGTNYKNGNALSAAGFTNVAYYFYTADLTYLGYNHAEGEMYSIITFKKTDNSNITSADLATFNEITAIQKAGRDTRWGAKYPPGFHSYAYLDTVLPTGSYLDRRNGKYAYTSDGITWTELPAIDQAKLNGLRIGDGENNIYVPNGQKVKLMKQEW</sequence>
<reference evidence="1 2" key="1">
    <citation type="submission" date="2014-04" db="EMBL/GenBank/DDBJ databases">
        <title>Draft Genome Sequence of Synergistes jonesii.</title>
        <authorList>
            <person name="Coil D.A."/>
            <person name="Eisen J.A."/>
            <person name="Holland-Moritz H.E."/>
        </authorList>
    </citation>
    <scope>NUCLEOTIDE SEQUENCE [LARGE SCALE GENOMIC DNA]</scope>
    <source>
        <strain evidence="1 2">78-1</strain>
    </source>
</reference>